<dbReference type="Proteomes" id="UP000272942">
    <property type="component" value="Unassembled WGS sequence"/>
</dbReference>
<evidence type="ECO:0000313" key="6">
    <source>
        <dbReference type="Proteomes" id="UP000272942"/>
    </source>
</evidence>
<reference evidence="5 6" key="2">
    <citation type="submission" date="2018-11" db="EMBL/GenBank/DDBJ databases">
        <authorList>
            <consortium name="Pathogen Informatics"/>
        </authorList>
    </citation>
    <scope>NUCLEOTIDE SEQUENCE [LARGE SCALE GENOMIC DNA]</scope>
    <source>
        <strain evidence="5 6">Egypt</strain>
    </source>
</reference>
<evidence type="ECO:0000256" key="2">
    <source>
        <dbReference type="ARBA" id="ARBA00022837"/>
    </source>
</evidence>
<evidence type="ECO:0000259" key="4">
    <source>
        <dbReference type="PROSITE" id="PS50004"/>
    </source>
</evidence>
<organism evidence="7">
    <name type="scientific">Echinostoma caproni</name>
    <dbReference type="NCBI Taxonomy" id="27848"/>
    <lineage>
        <taxon>Eukaryota</taxon>
        <taxon>Metazoa</taxon>
        <taxon>Spiralia</taxon>
        <taxon>Lophotrochozoa</taxon>
        <taxon>Platyhelminthes</taxon>
        <taxon>Trematoda</taxon>
        <taxon>Digenea</taxon>
        <taxon>Plagiorchiida</taxon>
        <taxon>Echinostomata</taxon>
        <taxon>Echinostomatoidea</taxon>
        <taxon>Echinostomatidae</taxon>
        <taxon>Echinostoma</taxon>
    </lineage>
</organism>
<name>A0A183A608_9TREM</name>
<sequence>MPLIEKANRIASVSIKQLHKKAFGSDKGTSKQKDKNRENRSSYYSDADDYCETNSRSHGKGEPKSLHRRAKQFIASAARKGSKSQLSQSSRSVSTGNLALEEIDQLNVPSDDASDVDVNSSVYDSTSFEENGAMLSRPIRLPRQTSVQKYPRSRTSSTSSRQTTQDESASVCGSFRDSRSRMRSRQPKIPQIQIDGVSVCSDLGQSFDDSEMPDSEHWNHHSAGQVEVLPREGFFWQILLYLRLARALPIRNPSGKIDAYVKVRYRGKTFLRTPIIANNRNPVWDEKFLFPINNLNYPLELRVCHRDAFKKDEYIGRAMVYPSTLAFGQAREFTENLHDETGRSVPQYSGELNFWMTLSEIPEMRVPSDRRRAMLKQIKEDRLHASRMTPVSPILSRSTLDVVPVSNQYMLHQQWVESTRNLSLELSHEAISDYGITSMDEYEPGVDEWLLPNAASFHQPQWPLAFYDGTKLEFYTTSVGNKKQCRSISQLTASKSGRSEVRLENYYKRARLLVNLIRAEELGFSSSPALKDDSSAIVTRSPSTKSKLITSRGMERAVLGRPIVHTDETVPAYVATLSIGKSSHKSRTVRSFSSPCWHQQFEFRLRLGEKTVLSLEITDHAVAVPMILFRGHLDFERHLPDWTGCFTLKNNLEGFRGHVVLLVTLTGLTSIPTSVGGCNSPSQDANGADRSSSEYAPSETVPISPKLNLPSKELLSMVESHYLANRRCKWYALKDKKLRKRAKGAVLLESYLEYNPVSAFFYCMV</sequence>
<evidence type="ECO:0000313" key="5">
    <source>
        <dbReference type="EMBL" id="VDP66343.1"/>
    </source>
</evidence>
<dbReference type="InterPro" id="IPR000008">
    <property type="entry name" value="C2_dom"/>
</dbReference>
<gene>
    <name evidence="5" type="ORF">ECPE_LOCUS2393</name>
</gene>
<dbReference type="PROSITE" id="PS50004">
    <property type="entry name" value="C2"/>
    <property type="match status" value="1"/>
</dbReference>
<dbReference type="Pfam" id="PF00168">
    <property type="entry name" value="C2"/>
    <property type="match status" value="2"/>
</dbReference>
<dbReference type="GO" id="GO:0046872">
    <property type="term" value="F:metal ion binding"/>
    <property type="evidence" value="ECO:0007669"/>
    <property type="project" value="UniProtKB-KW"/>
</dbReference>
<feature type="region of interest" description="Disordered" evidence="3">
    <location>
        <begin position="133"/>
        <end position="188"/>
    </location>
</feature>
<proteinExistence type="predicted"/>
<keyword evidence="2" id="KW-0106">Calcium</keyword>
<dbReference type="EMBL" id="UZAN01039585">
    <property type="protein sequence ID" value="VDP66343.1"/>
    <property type="molecule type" value="Genomic_DNA"/>
</dbReference>
<accession>A0A183A608</accession>
<feature type="region of interest" description="Disordered" evidence="3">
    <location>
        <begin position="19"/>
        <end position="68"/>
    </location>
</feature>
<dbReference type="PANTHER" id="PTHR45911">
    <property type="entry name" value="C2 DOMAIN-CONTAINING PROTEIN"/>
    <property type="match status" value="1"/>
</dbReference>
<feature type="domain" description="C2" evidence="4">
    <location>
        <begin position="222"/>
        <end position="335"/>
    </location>
</feature>
<keyword evidence="6" id="KW-1185">Reference proteome</keyword>
<dbReference type="AlphaFoldDB" id="A0A183A608"/>
<dbReference type="InterPro" id="IPR035892">
    <property type="entry name" value="C2_domain_sf"/>
</dbReference>
<reference evidence="7" key="1">
    <citation type="submission" date="2016-06" db="UniProtKB">
        <authorList>
            <consortium name="WormBaseParasite"/>
        </authorList>
    </citation>
    <scope>IDENTIFICATION</scope>
</reference>
<dbReference type="WBParaSite" id="ECPE_0000239301-mRNA-1">
    <property type="protein sequence ID" value="ECPE_0000239301-mRNA-1"/>
    <property type="gene ID" value="ECPE_0000239301"/>
</dbReference>
<dbReference type="SMART" id="SM00239">
    <property type="entry name" value="C2"/>
    <property type="match status" value="2"/>
</dbReference>
<feature type="region of interest" description="Disordered" evidence="3">
    <location>
        <begin position="678"/>
        <end position="702"/>
    </location>
</feature>
<dbReference type="SUPFAM" id="SSF49562">
    <property type="entry name" value="C2 domain (Calcium/lipid-binding domain, CaLB)"/>
    <property type="match status" value="2"/>
</dbReference>
<evidence type="ECO:0000313" key="7">
    <source>
        <dbReference type="WBParaSite" id="ECPE_0000239301-mRNA-1"/>
    </source>
</evidence>
<feature type="compositionally biased region" description="Low complexity" evidence="3">
    <location>
        <begin position="153"/>
        <end position="165"/>
    </location>
</feature>
<evidence type="ECO:0000256" key="1">
    <source>
        <dbReference type="ARBA" id="ARBA00022723"/>
    </source>
</evidence>
<protein>
    <submittedName>
        <fullName evidence="7">C2 domain-containing protein</fullName>
    </submittedName>
</protein>
<feature type="compositionally biased region" description="Basic and acidic residues" evidence="3">
    <location>
        <begin position="28"/>
        <end position="40"/>
    </location>
</feature>
<dbReference type="OrthoDB" id="5973539at2759"/>
<keyword evidence="1" id="KW-0479">Metal-binding</keyword>
<dbReference type="Gene3D" id="2.60.40.150">
    <property type="entry name" value="C2 domain"/>
    <property type="match status" value="2"/>
</dbReference>
<feature type="compositionally biased region" description="Polar residues" evidence="3">
    <location>
        <begin position="678"/>
        <end position="695"/>
    </location>
</feature>
<evidence type="ECO:0000256" key="3">
    <source>
        <dbReference type="SAM" id="MobiDB-lite"/>
    </source>
</evidence>